<accession>A0AAV1H1L0</accession>
<protein>
    <submittedName>
        <fullName evidence="2">Uncharacterized protein LOC117804919</fullName>
    </submittedName>
</protein>
<feature type="region of interest" description="Disordered" evidence="1">
    <location>
        <begin position="587"/>
        <end position="703"/>
    </location>
</feature>
<keyword evidence="3" id="KW-1185">Reference proteome</keyword>
<feature type="compositionally biased region" description="Acidic residues" evidence="1">
    <location>
        <begin position="329"/>
        <end position="365"/>
    </location>
</feature>
<evidence type="ECO:0000256" key="1">
    <source>
        <dbReference type="SAM" id="MobiDB-lite"/>
    </source>
</evidence>
<dbReference type="EMBL" id="OY660881">
    <property type="protein sequence ID" value="CAJ1079174.1"/>
    <property type="molecule type" value="Genomic_DNA"/>
</dbReference>
<feature type="compositionally biased region" description="Pro residues" evidence="1">
    <location>
        <begin position="664"/>
        <end position="675"/>
    </location>
</feature>
<proteinExistence type="predicted"/>
<feature type="compositionally biased region" description="Basic residues" evidence="1">
    <location>
        <begin position="614"/>
        <end position="626"/>
    </location>
</feature>
<name>A0AAV1H1L0_XYRNO</name>
<feature type="region of interest" description="Disordered" evidence="1">
    <location>
        <begin position="328"/>
        <end position="368"/>
    </location>
</feature>
<dbReference type="PANTHER" id="PTHR47773:SF1">
    <property type="entry name" value="C2H2-TYPE DOMAIN-CONTAINING PROTEIN"/>
    <property type="match status" value="1"/>
</dbReference>
<dbReference type="Proteomes" id="UP001178508">
    <property type="component" value="Chromosome 18"/>
</dbReference>
<dbReference type="PANTHER" id="PTHR47773">
    <property type="entry name" value="SI:DKEY-9I5.2-RELATED"/>
    <property type="match status" value="1"/>
</dbReference>
<sequence>MLCFLCLQVLKKIYGGGQGTMQYVTSVLNEWGQFLTTVVVAAESEGCYQRMARGLIARFECANAPAPKVIYADNNCCRDSGSSFLENLFSEWVQRGTVVRLDIRHWLHRWDAVVIKQSHAKYGAFMSALAGAVLAYNKGDMMLLVQAVRSGNQELYAKYSDEEMIGFLKPHQIRAYVRRITRGVDETASVTESIIAEFKGPAGLDIDGIHLFKSSEAVDAHWATASKHLGCMQVYLVAFAVQWNNRMDSLRVAGGQGRKTSCMDARQIQRMNQQAEVLFGKEHLLETNFAAPMPDSADPDEGELLGVEYAMCQSTNFMAKSYYAKIAEEEQSREEEDDEETAEQGEEETEDEGVEMSAESEDDPIDSVSREHTLLIQGEQVKEEDSPALQDVLMTQRHLHLPGIEEVERLALLLLILADNSDQHLVPADLRQKIIAAASSLHEHDKTVSNFVKKYESRWGYTLFGRCLGADSPETSAAQKTKFGWMRYPQAAQVTEDSRLLYLIIKMLKNRPPASQLASPSKVITCLKGQYKRIADRVRDDPILANLSIPLPNINNKSISNFISREEKKANYMATVLPKTKPHKAVLSDQPVPEAPDLPSILPQPDRPQVQYQHPRHVTGRRRGEKRRNQYVGRVAGLRNPGPRQPVRRLGVVGQDQRHSGHPGPRPPAPAPAPASAPARRQAVERPPAASFPLDHPDAVEGS</sequence>
<evidence type="ECO:0000313" key="3">
    <source>
        <dbReference type="Proteomes" id="UP001178508"/>
    </source>
</evidence>
<reference evidence="2" key="1">
    <citation type="submission" date="2023-08" db="EMBL/GenBank/DDBJ databases">
        <authorList>
            <person name="Alioto T."/>
            <person name="Alioto T."/>
            <person name="Gomez Garrido J."/>
        </authorList>
    </citation>
    <scope>NUCLEOTIDE SEQUENCE</scope>
</reference>
<dbReference type="AlphaFoldDB" id="A0AAV1H1L0"/>
<evidence type="ECO:0000313" key="2">
    <source>
        <dbReference type="EMBL" id="CAJ1079174.1"/>
    </source>
</evidence>
<organism evidence="2 3">
    <name type="scientific">Xyrichtys novacula</name>
    <name type="common">Pearly razorfish</name>
    <name type="synonym">Hemipteronotus novacula</name>
    <dbReference type="NCBI Taxonomy" id="13765"/>
    <lineage>
        <taxon>Eukaryota</taxon>
        <taxon>Metazoa</taxon>
        <taxon>Chordata</taxon>
        <taxon>Craniata</taxon>
        <taxon>Vertebrata</taxon>
        <taxon>Euteleostomi</taxon>
        <taxon>Actinopterygii</taxon>
        <taxon>Neopterygii</taxon>
        <taxon>Teleostei</taxon>
        <taxon>Neoteleostei</taxon>
        <taxon>Acanthomorphata</taxon>
        <taxon>Eupercaria</taxon>
        <taxon>Labriformes</taxon>
        <taxon>Labridae</taxon>
        <taxon>Xyrichtys</taxon>
    </lineage>
</organism>
<gene>
    <name evidence="2" type="ORF">XNOV1_A018669</name>
</gene>